<keyword evidence="2" id="KW-0269">Exonuclease</keyword>
<evidence type="ECO:0000259" key="1">
    <source>
        <dbReference type="Pfam" id="PF03372"/>
    </source>
</evidence>
<proteinExistence type="predicted"/>
<keyword evidence="3" id="KW-1185">Reference proteome</keyword>
<accession>A0A5J6L2V6</accession>
<gene>
    <name evidence="2" type="ORF">F6J85_06990</name>
</gene>
<dbReference type="GO" id="GO:0004527">
    <property type="term" value="F:exonuclease activity"/>
    <property type="evidence" value="ECO:0007669"/>
    <property type="project" value="UniProtKB-KW"/>
</dbReference>
<dbReference type="Pfam" id="PF03372">
    <property type="entry name" value="Exo_endo_phos"/>
    <property type="match status" value="1"/>
</dbReference>
<keyword evidence="2" id="KW-0378">Hydrolase</keyword>
<feature type="domain" description="Endonuclease/exonuclease/phosphatase" evidence="1">
    <location>
        <begin position="26"/>
        <end position="262"/>
    </location>
</feature>
<dbReference type="EMBL" id="CP044232">
    <property type="protein sequence ID" value="QEW02879.1"/>
    <property type="molecule type" value="Genomic_DNA"/>
</dbReference>
<dbReference type="InterPro" id="IPR005135">
    <property type="entry name" value="Endo/exonuclease/phosphatase"/>
</dbReference>
<dbReference type="InterPro" id="IPR036691">
    <property type="entry name" value="Endo/exonu/phosph_ase_sf"/>
</dbReference>
<dbReference type="SUPFAM" id="SSF56219">
    <property type="entry name" value="DNase I-like"/>
    <property type="match status" value="1"/>
</dbReference>
<keyword evidence="2" id="KW-0255">Endonuclease</keyword>
<reference evidence="3" key="1">
    <citation type="submission" date="2019-09" db="EMBL/GenBank/DDBJ databases">
        <title>Mumia zhuanghuii sp. nov. isolated from the intestinal contents of plateau pika (Ochotona curzoniae) in the Qinghai-Tibet plateau of China.</title>
        <authorList>
            <person name="Tian Z."/>
        </authorList>
    </citation>
    <scope>NUCLEOTIDE SEQUENCE [LARGE SCALE GENOMIC DNA]</scope>
    <source>
        <strain evidence="3">L-031</strain>
    </source>
</reference>
<organism evidence="2 3">
    <name type="scientific">Microbacterium lushaniae</name>
    <dbReference type="NCBI Taxonomy" id="2614639"/>
    <lineage>
        <taxon>Bacteria</taxon>
        <taxon>Bacillati</taxon>
        <taxon>Actinomycetota</taxon>
        <taxon>Actinomycetes</taxon>
        <taxon>Micrococcales</taxon>
        <taxon>Microbacteriaceae</taxon>
        <taxon>Microbacterium</taxon>
    </lineage>
</organism>
<dbReference type="AlphaFoldDB" id="A0A5J6L2V6"/>
<dbReference type="KEGG" id="mlz:F6J85_06990"/>
<name>A0A5J6L2V6_9MICO</name>
<keyword evidence="2" id="KW-0540">Nuclease</keyword>
<protein>
    <submittedName>
        <fullName evidence="2">Endonuclease/exonuclease/phosphatase family protein</fullName>
    </submittedName>
</protein>
<dbReference type="GO" id="GO:0004519">
    <property type="term" value="F:endonuclease activity"/>
    <property type="evidence" value="ECO:0007669"/>
    <property type="project" value="UniProtKB-KW"/>
</dbReference>
<dbReference type="CDD" id="cd09083">
    <property type="entry name" value="EEP-1"/>
    <property type="match status" value="1"/>
</dbReference>
<evidence type="ECO:0000313" key="3">
    <source>
        <dbReference type="Proteomes" id="UP000325516"/>
    </source>
</evidence>
<dbReference type="Proteomes" id="UP000325516">
    <property type="component" value="Chromosome"/>
</dbReference>
<evidence type="ECO:0000313" key="2">
    <source>
        <dbReference type="EMBL" id="QEW02879.1"/>
    </source>
</evidence>
<sequence>MARGRDAVPDNDALIGPVPAPQLSVMTFNVLRARKGSAGWLRRRDSMRALLRREQPTILGAQEVLPHQADVVRDALGASYRFVGRGRDADGGGEGCPVFWDDARLELVDWDQRALSARPDVAGSRSWGTLFPRILTRVQFTDRATGARLLMINTHLDVLSPLARARSAAILADNAGDGAALITGDFNAGPESAPRRRLDAAGFADTWALASTHLTREWGTYASRRRPRSGGTRIDAIHARGFDVVSAGIGARPVRGGRASDHLPVQVVVRMRGAVA</sequence>
<dbReference type="Gene3D" id="3.60.10.10">
    <property type="entry name" value="Endonuclease/exonuclease/phosphatase"/>
    <property type="match status" value="1"/>
</dbReference>